<name>A0ABT5B5M0_9BACT</name>
<dbReference type="Proteomes" id="UP001217838">
    <property type="component" value="Unassembled WGS sequence"/>
</dbReference>
<keyword evidence="1" id="KW-0472">Membrane</keyword>
<proteinExistence type="predicted"/>
<evidence type="ECO:0000256" key="1">
    <source>
        <dbReference type="SAM" id="Phobius"/>
    </source>
</evidence>
<evidence type="ECO:0000256" key="2">
    <source>
        <dbReference type="SAM" id="SignalP"/>
    </source>
</evidence>
<feature type="transmembrane region" description="Helical" evidence="1">
    <location>
        <begin position="86"/>
        <end position="106"/>
    </location>
</feature>
<evidence type="ECO:0000313" key="3">
    <source>
        <dbReference type="EMBL" id="MDC0669392.1"/>
    </source>
</evidence>
<keyword evidence="1" id="KW-0812">Transmembrane</keyword>
<evidence type="ECO:0000313" key="4">
    <source>
        <dbReference type="Proteomes" id="UP001217838"/>
    </source>
</evidence>
<feature type="chain" id="PRO_5046704345" evidence="2">
    <location>
        <begin position="33"/>
        <end position="183"/>
    </location>
</feature>
<protein>
    <submittedName>
        <fullName evidence="3">Uncharacterized protein</fullName>
    </submittedName>
</protein>
<gene>
    <name evidence="3" type="ORF">POL58_16680</name>
</gene>
<feature type="transmembrane region" description="Helical" evidence="1">
    <location>
        <begin position="118"/>
        <end position="141"/>
    </location>
</feature>
<sequence length="183" mass="19322">MKHTERLSASLRLAGGALLSATVALSGTVASAAPPAGEEQRYRDLEAASKLDLSRDWAAYTSANETEAFADYVDRRFRLRRDVGRGLVMAGGVTILAATFAWVYGLTDSQPRGRPSVVTGHTLGGISVGLWLVGGILWGVYAKRLNKLEAGTLAFGPRGRVRLQGAAPILLPRGAGLGLSLSF</sequence>
<dbReference type="EMBL" id="JAQNDN010000007">
    <property type="protein sequence ID" value="MDC0669392.1"/>
    <property type="molecule type" value="Genomic_DNA"/>
</dbReference>
<feature type="signal peptide" evidence="2">
    <location>
        <begin position="1"/>
        <end position="32"/>
    </location>
</feature>
<reference evidence="3 4" key="1">
    <citation type="submission" date="2022-11" db="EMBL/GenBank/DDBJ databases">
        <title>Minimal conservation of predation-associated metabolite biosynthetic gene clusters underscores biosynthetic potential of Myxococcota including descriptions for ten novel species: Archangium lansinium sp. nov., Myxococcus landrumus sp. nov., Nannocystis bai.</title>
        <authorList>
            <person name="Ahearne A."/>
            <person name="Stevens C."/>
            <person name="Dowd S."/>
        </authorList>
    </citation>
    <scope>NUCLEOTIDE SEQUENCE [LARGE SCALE GENOMIC DNA]</scope>
    <source>
        <strain evidence="3 4">NCELM</strain>
    </source>
</reference>
<keyword evidence="2" id="KW-0732">Signal</keyword>
<accession>A0ABT5B5M0</accession>
<comment type="caution">
    <text evidence="3">The sequence shown here is derived from an EMBL/GenBank/DDBJ whole genome shotgun (WGS) entry which is preliminary data.</text>
</comment>
<dbReference type="RefSeq" id="WP_271999208.1">
    <property type="nucleotide sequence ID" value="NZ_JAQNDN010000007.1"/>
</dbReference>
<organism evidence="3 4">
    <name type="scientific">Nannocystis radixulma</name>
    <dbReference type="NCBI Taxonomy" id="2995305"/>
    <lineage>
        <taxon>Bacteria</taxon>
        <taxon>Pseudomonadati</taxon>
        <taxon>Myxococcota</taxon>
        <taxon>Polyangia</taxon>
        <taxon>Nannocystales</taxon>
        <taxon>Nannocystaceae</taxon>
        <taxon>Nannocystis</taxon>
    </lineage>
</organism>
<keyword evidence="1" id="KW-1133">Transmembrane helix</keyword>
<keyword evidence="4" id="KW-1185">Reference proteome</keyword>